<comment type="similarity">
    <text evidence="1">Belongs to the membrane fusion protein (MFP) (TC 8.A.1) family.</text>
</comment>
<dbReference type="InterPro" id="IPR051909">
    <property type="entry name" value="MFP_Cation_Efflux"/>
</dbReference>
<evidence type="ECO:0000256" key="2">
    <source>
        <dbReference type="ARBA" id="ARBA00022448"/>
    </source>
</evidence>
<sequence length="471" mass="49234">MTAKHLLLAAALLTGGLALGYALWGHGGAAGGEAPGGSTAAAPTGERKVLYWYDPMYPGTHFDKPGKSPFMDMDLVPRYADAGDGAGVRIDPTQVQNLAVRTEKVRRGRLIFARQLPANISYNQYSMARVQPRAEGFVEKIQAYAVGDAIAKGASLAEITVPQWAADQSEYLLLKAQKGDPAVVRGVREKMRLTGMPEEMLAAVDRTGRVQTRMALKAPVAGIITALDVYPGMNVGKDKTIAVIEGVDPVWVTANVPESDVHLLTGRSRVRLSVAAYPDRVFQAESFTLLPDADPATRTVPLRLSVRNPEGLLRPGMTATISLRGSGPESLLIPTQSLIDFGEEQRVIVRAADGSFVPRRVEVLRSSREQTAVASGLEEGEDVVATGLFLIDSEANLRGALEKMRANVAPAETAAAPAAGSAVPAGAAPSGGPQTAQDAPSVPAAQTGAGHAPDHGQSGAGAATSGGRQGS</sequence>
<evidence type="ECO:0000256" key="4">
    <source>
        <dbReference type="ARBA" id="ARBA00023065"/>
    </source>
</evidence>
<dbReference type="GO" id="GO:0022857">
    <property type="term" value="F:transmembrane transporter activity"/>
    <property type="evidence" value="ECO:0007669"/>
    <property type="project" value="InterPro"/>
</dbReference>
<keyword evidence="3" id="KW-0732">Signal</keyword>
<evidence type="ECO:0000256" key="1">
    <source>
        <dbReference type="ARBA" id="ARBA00009477"/>
    </source>
</evidence>
<keyword evidence="4" id="KW-0406">Ion transport</keyword>
<evidence type="ECO:0000256" key="3">
    <source>
        <dbReference type="ARBA" id="ARBA00022729"/>
    </source>
</evidence>
<evidence type="ECO:0000313" key="11">
    <source>
        <dbReference type="Proteomes" id="UP000292919"/>
    </source>
</evidence>
<dbReference type="InterPro" id="IPR006143">
    <property type="entry name" value="RND_pump_MFP"/>
</dbReference>
<dbReference type="Pfam" id="PF25869">
    <property type="entry name" value="3HB_CusB"/>
    <property type="match status" value="1"/>
</dbReference>
<dbReference type="GO" id="GO:0030288">
    <property type="term" value="C:outer membrane-bounded periplasmic space"/>
    <property type="evidence" value="ECO:0007669"/>
    <property type="project" value="TreeGrafter"/>
</dbReference>
<keyword evidence="2" id="KW-0813">Transport</keyword>
<dbReference type="PANTHER" id="PTHR30097">
    <property type="entry name" value="CATION EFFLUX SYSTEM PROTEIN CUSB"/>
    <property type="match status" value="1"/>
</dbReference>
<gene>
    <name evidence="10" type="ORF">EB812_05310</name>
</gene>
<dbReference type="GO" id="GO:0060003">
    <property type="term" value="P:copper ion export"/>
    <property type="evidence" value="ECO:0007669"/>
    <property type="project" value="TreeGrafter"/>
</dbReference>
<dbReference type="InterPro" id="IPR058792">
    <property type="entry name" value="Beta-barrel_RND_2"/>
</dbReference>
<accession>A0A6H3FC63</accession>
<feature type="compositionally biased region" description="Low complexity" evidence="5">
    <location>
        <begin position="420"/>
        <end position="437"/>
    </location>
</feature>
<dbReference type="AlphaFoldDB" id="A0A6H3FC63"/>
<dbReference type="Proteomes" id="UP000292919">
    <property type="component" value="Unassembled WGS sequence"/>
</dbReference>
<evidence type="ECO:0000259" key="9">
    <source>
        <dbReference type="Pfam" id="PF25954"/>
    </source>
</evidence>
<dbReference type="FunFam" id="2.40.30.170:FF:000010">
    <property type="entry name" value="Efflux RND transporter periplasmic adaptor subunit"/>
    <property type="match status" value="1"/>
</dbReference>
<dbReference type="SUPFAM" id="SSF111369">
    <property type="entry name" value="HlyD-like secretion proteins"/>
    <property type="match status" value="1"/>
</dbReference>
<dbReference type="GO" id="GO:0016020">
    <property type="term" value="C:membrane"/>
    <property type="evidence" value="ECO:0007669"/>
    <property type="project" value="InterPro"/>
</dbReference>
<feature type="domain" description="CusB-like beta-barrel" evidence="9">
    <location>
        <begin position="249"/>
        <end position="326"/>
    </location>
</feature>
<proteinExistence type="inferred from homology"/>
<evidence type="ECO:0000256" key="5">
    <source>
        <dbReference type="SAM" id="MobiDB-lite"/>
    </source>
</evidence>
<feature type="domain" description="CusB-like barrel-sandwich hybrid" evidence="8">
    <location>
        <begin position="128"/>
        <end position="244"/>
    </location>
</feature>
<feature type="domain" description="Heavy metal binding" evidence="6">
    <location>
        <begin position="51"/>
        <end position="77"/>
    </location>
</feature>
<dbReference type="Pfam" id="PF25919">
    <property type="entry name" value="BSH_CusB"/>
    <property type="match status" value="1"/>
</dbReference>
<feature type="region of interest" description="Disordered" evidence="5">
    <location>
        <begin position="420"/>
        <end position="471"/>
    </location>
</feature>
<dbReference type="Gene3D" id="6.10.140.730">
    <property type="match status" value="1"/>
</dbReference>
<dbReference type="GO" id="GO:0015679">
    <property type="term" value="P:plasma membrane copper ion transport"/>
    <property type="evidence" value="ECO:0007669"/>
    <property type="project" value="TreeGrafter"/>
</dbReference>
<dbReference type="Gene3D" id="2.40.420.20">
    <property type="match status" value="1"/>
</dbReference>
<dbReference type="Gene3D" id="2.40.30.170">
    <property type="match status" value="1"/>
</dbReference>
<dbReference type="NCBIfam" id="TIGR01730">
    <property type="entry name" value="RND_mfp"/>
    <property type="match status" value="1"/>
</dbReference>
<feature type="compositionally biased region" description="Low complexity" evidence="5">
    <location>
        <begin position="456"/>
        <end position="471"/>
    </location>
</feature>
<comment type="caution">
    <text evidence="10">The sequence shown here is derived from an EMBL/GenBank/DDBJ whole genome shotgun (WGS) entry which is preliminary data.</text>
</comment>
<protein>
    <submittedName>
        <fullName evidence="10">Efflux RND transporter periplasmic adaptor subunit</fullName>
    </submittedName>
</protein>
<dbReference type="EMBL" id="SIXC01000005">
    <property type="protein sequence ID" value="TBH80551.1"/>
    <property type="molecule type" value="Genomic_DNA"/>
</dbReference>
<organism evidence="10 11">
    <name type="scientific">Desulfovibrio legallii</name>
    <dbReference type="NCBI Taxonomy" id="571438"/>
    <lineage>
        <taxon>Bacteria</taxon>
        <taxon>Pseudomonadati</taxon>
        <taxon>Thermodesulfobacteriota</taxon>
        <taxon>Desulfovibrionia</taxon>
        <taxon>Desulfovibrionales</taxon>
        <taxon>Desulfovibrionaceae</taxon>
        <taxon>Desulfovibrio</taxon>
    </lineage>
</organism>
<evidence type="ECO:0000313" key="10">
    <source>
        <dbReference type="EMBL" id="TBH80551.1"/>
    </source>
</evidence>
<evidence type="ECO:0000259" key="7">
    <source>
        <dbReference type="Pfam" id="PF25869"/>
    </source>
</evidence>
<dbReference type="FunFam" id="2.40.420.20:FF:000003">
    <property type="entry name" value="Cation efflux system protein cusB"/>
    <property type="match status" value="1"/>
</dbReference>
<dbReference type="InterPro" id="IPR058791">
    <property type="entry name" value="3HB_CusB"/>
</dbReference>
<dbReference type="PANTHER" id="PTHR30097:SF15">
    <property type="entry name" value="CATION EFFLUX SYSTEM PROTEIN CUSB"/>
    <property type="match status" value="1"/>
</dbReference>
<dbReference type="GO" id="GO:0046914">
    <property type="term" value="F:transition metal ion binding"/>
    <property type="evidence" value="ECO:0007669"/>
    <property type="project" value="TreeGrafter"/>
</dbReference>
<feature type="domain" description="CusB-like three alpha-helical bundle" evidence="7">
    <location>
        <begin position="163"/>
        <end position="212"/>
    </location>
</feature>
<dbReference type="InterPro" id="IPR058790">
    <property type="entry name" value="BSH_CusB"/>
</dbReference>
<keyword evidence="11" id="KW-1185">Reference proteome</keyword>
<dbReference type="Pfam" id="PF25954">
    <property type="entry name" value="Beta-barrel_RND_2"/>
    <property type="match status" value="1"/>
</dbReference>
<dbReference type="Pfam" id="PF19335">
    <property type="entry name" value="HMBD"/>
    <property type="match status" value="1"/>
</dbReference>
<name>A0A6H3FC63_9BACT</name>
<evidence type="ECO:0000259" key="8">
    <source>
        <dbReference type="Pfam" id="PF25919"/>
    </source>
</evidence>
<evidence type="ECO:0000259" key="6">
    <source>
        <dbReference type="Pfam" id="PF19335"/>
    </source>
</evidence>
<dbReference type="InterPro" id="IPR045800">
    <property type="entry name" value="HMBD"/>
</dbReference>
<dbReference type="NCBIfam" id="NF007303">
    <property type="entry name" value="PRK09783.1"/>
    <property type="match status" value="1"/>
</dbReference>
<reference evidence="10 11" key="1">
    <citation type="submission" date="2018-12" db="EMBL/GenBank/DDBJ databases">
        <title>First genome draft of Desulfovibrio legallis sp. nov.</title>
        <authorList>
            <person name="Ben Dhia O."/>
            <person name="Najjari A."/>
            <person name="Ferjani R."/>
            <person name="Fhoula I."/>
            <person name="Fardeau M.-L."/>
            <person name="Boudabbous A."/>
            <person name="Ouzari H.I."/>
        </authorList>
    </citation>
    <scope>NUCLEOTIDE SEQUENCE [LARGE SCALE GENOMIC DNA]</scope>
    <source>
        <strain evidence="10 11">H1T</strain>
    </source>
</reference>